<evidence type="ECO:0000256" key="1">
    <source>
        <dbReference type="SAM" id="MobiDB-lite"/>
    </source>
</evidence>
<feature type="region of interest" description="Disordered" evidence="1">
    <location>
        <begin position="33"/>
        <end position="63"/>
    </location>
</feature>
<sequence>MYFTLRLSCLLPIQLRRNPYNFQTAALHVHPPESALSNRPRRSARPLRSITSSPEFRTHSRRPSLAAGQPYLNACSITACAPQAFPSHSFPRGNGREEPARVHARSAYTGPPYVSHSVHVVSVGRRGIIARKENVKYVPLSVFYPRPRACPIVLPPYRVPHLCSPPSRSHRGPRYRVTAAHPRCRIECSARDAFGHTRACCRVECRLPKLGWMVTQLLMHLPCTYASSPRAVSSFF</sequence>
<proteinExistence type="predicted"/>
<gene>
    <name evidence="2" type="ORF">B0H16DRAFT_417807</name>
</gene>
<evidence type="ECO:0000313" key="2">
    <source>
        <dbReference type="EMBL" id="KAJ7718789.1"/>
    </source>
</evidence>
<accession>A0AAD7HEC4</accession>
<keyword evidence="3" id="KW-1185">Reference proteome</keyword>
<evidence type="ECO:0000313" key="3">
    <source>
        <dbReference type="Proteomes" id="UP001215598"/>
    </source>
</evidence>
<dbReference type="EMBL" id="JARKIB010000260">
    <property type="protein sequence ID" value="KAJ7718789.1"/>
    <property type="molecule type" value="Genomic_DNA"/>
</dbReference>
<comment type="caution">
    <text evidence="2">The sequence shown here is derived from an EMBL/GenBank/DDBJ whole genome shotgun (WGS) entry which is preliminary data.</text>
</comment>
<reference evidence="2" key="1">
    <citation type="submission" date="2023-03" db="EMBL/GenBank/DDBJ databases">
        <title>Massive genome expansion in bonnet fungi (Mycena s.s.) driven by repeated elements and novel gene families across ecological guilds.</title>
        <authorList>
            <consortium name="Lawrence Berkeley National Laboratory"/>
            <person name="Harder C.B."/>
            <person name="Miyauchi S."/>
            <person name="Viragh M."/>
            <person name="Kuo A."/>
            <person name="Thoen E."/>
            <person name="Andreopoulos B."/>
            <person name="Lu D."/>
            <person name="Skrede I."/>
            <person name="Drula E."/>
            <person name="Henrissat B."/>
            <person name="Morin E."/>
            <person name="Kohler A."/>
            <person name="Barry K."/>
            <person name="LaButti K."/>
            <person name="Morin E."/>
            <person name="Salamov A."/>
            <person name="Lipzen A."/>
            <person name="Mereny Z."/>
            <person name="Hegedus B."/>
            <person name="Baldrian P."/>
            <person name="Stursova M."/>
            <person name="Weitz H."/>
            <person name="Taylor A."/>
            <person name="Grigoriev I.V."/>
            <person name="Nagy L.G."/>
            <person name="Martin F."/>
            <person name="Kauserud H."/>
        </authorList>
    </citation>
    <scope>NUCLEOTIDE SEQUENCE</scope>
    <source>
        <strain evidence="2">CBHHK182m</strain>
    </source>
</reference>
<name>A0AAD7HEC4_9AGAR</name>
<dbReference type="AlphaFoldDB" id="A0AAD7HEC4"/>
<organism evidence="2 3">
    <name type="scientific">Mycena metata</name>
    <dbReference type="NCBI Taxonomy" id="1033252"/>
    <lineage>
        <taxon>Eukaryota</taxon>
        <taxon>Fungi</taxon>
        <taxon>Dikarya</taxon>
        <taxon>Basidiomycota</taxon>
        <taxon>Agaricomycotina</taxon>
        <taxon>Agaricomycetes</taxon>
        <taxon>Agaricomycetidae</taxon>
        <taxon>Agaricales</taxon>
        <taxon>Marasmiineae</taxon>
        <taxon>Mycenaceae</taxon>
        <taxon>Mycena</taxon>
    </lineage>
</organism>
<protein>
    <submittedName>
        <fullName evidence="2">Uncharacterized protein</fullName>
    </submittedName>
</protein>
<dbReference type="Proteomes" id="UP001215598">
    <property type="component" value="Unassembled WGS sequence"/>
</dbReference>